<dbReference type="Gene3D" id="1.10.1660.10">
    <property type="match status" value="1"/>
</dbReference>
<dbReference type="PRINTS" id="PR00040">
    <property type="entry name" value="HTHMERR"/>
</dbReference>
<evidence type="ECO:0000256" key="5">
    <source>
        <dbReference type="SAM" id="MobiDB-lite"/>
    </source>
</evidence>
<reference evidence="7" key="1">
    <citation type="journal article" date="2019" name="Microbiol. Resour. Announc.">
        <title>Complete Genome Sequence of Rubrobacter xylanophilus Strain AA3-22, Isolated from Arima Onsen in Japan.</title>
        <authorList>
            <person name="Tomariguchi N."/>
            <person name="Miyazaki K."/>
        </authorList>
    </citation>
    <scope>NUCLEOTIDE SEQUENCE [LARGE SCALE GENOMIC DNA]</scope>
    <source>
        <strain evidence="7">AA3-22</strain>
    </source>
</reference>
<evidence type="ECO:0000313" key="7">
    <source>
        <dbReference type="EMBL" id="BBL80471.1"/>
    </source>
</evidence>
<dbReference type="PANTHER" id="PTHR30204:SF69">
    <property type="entry name" value="MERR-FAMILY TRANSCRIPTIONAL REGULATOR"/>
    <property type="match status" value="1"/>
</dbReference>
<evidence type="ECO:0000256" key="2">
    <source>
        <dbReference type="ARBA" id="ARBA00023015"/>
    </source>
</evidence>
<evidence type="ECO:0000313" key="8">
    <source>
        <dbReference type="Proteomes" id="UP000318065"/>
    </source>
</evidence>
<dbReference type="PROSITE" id="PS00552">
    <property type="entry name" value="HTH_MERR_1"/>
    <property type="match status" value="1"/>
</dbReference>
<protein>
    <submittedName>
        <fullName evidence="7">Heavy metal-responsive transcriptional regulator</fullName>
    </submittedName>
</protein>
<keyword evidence="1" id="KW-0678">Repressor</keyword>
<organism evidence="7 8">
    <name type="scientific">Rubrobacter xylanophilus</name>
    <dbReference type="NCBI Taxonomy" id="49319"/>
    <lineage>
        <taxon>Bacteria</taxon>
        <taxon>Bacillati</taxon>
        <taxon>Actinomycetota</taxon>
        <taxon>Rubrobacteria</taxon>
        <taxon>Rubrobacterales</taxon>
        <taxon>Rubrobacteraceae</taxon>
        <taxon>Rubrobacter</taxon>
    </lineage>
</organism>
<dbReference type="GO" id="GO:0003677">
    <property type="term" value="F:DNA binding"/>
    <property type="evidence" value="ECO:0007669"/>
    <property type="project" value="UniProtKB-KW"/>
</dbReference>
<name>A0A510HKC3_9ACTN</name>
<keyword evidence="2" id="KW-0805">Transcription regulation</keyword>
<dbReference type="Proteomes" id="UP000318065">
    <property type="component" value="Chromosome"/>
</dbReference>
<dbReference type="InterPro" id="IPR000551">
    <property type="entry name" value="MerR-type_HTH_dom"/>
</dbReference>
<dbReference type="Pfam" id="PF13411">
    <property type="entry name" value="MerR_1"/>
    <property type="match status" value="1"/>
</dbReference>
<sequence>MRIGELAKRLDLNPQTIRYYERIGLLPEPERTAAGYRSYSGEDLRRLKFIKRARSVGFSLGEIKEILAFHDRNEPPCVYVTETIARRAGEIERRIAELTNSKRELERLYEQAIKQPPKSDADSYCHIIEPRGGQRS</sequence>
<gene>
    <name evidence="7" type="ORF">RxyAA322_23250</name>
</gene>
<keyword evidence="3" id="KW-0238">DNA-binding</keyword>
<evidence type="ECO:0000256" key="3">
    <source>
        <dbReference type="ARBA" id="ARBA00023125"/>
    </source>
</evidence>
<keyword evidence="8" id="KW-1185">Reference proteome</keyword>
<dbReference type="CDD" id="cd04770">
    <property type="entry name" value="HTH_HMRTR"/>
    <property type="match status" value="1"/>
</dbReference>
<dbReference type="SUPFAM" id="SSF46955">
    <property type="entry name" value="Putative DNA-binding domain"/>
    <property type="match status" value="1"/>
</dbReference>
<dbReference type="GO" id="GO:0003700">
    <property type="term" value="F:DNA-binding transcription factor activity"/>
    <property type="evidence" value="ECO:0007669"/>
    <property type="project" value="InterPro"/>
</dbReference>
<keyword evidence="4" id="KW-0804">Transcription</keyword>
<dbReference type="RefSeq" id="WP_172620823.1">
    <property type="nucleotide sequence ID" value="NZ_AP019791.1"/>
</dbReference>
<dbReference type="SMART" id="SM00422">
    <property type="entry name" value="HTH_MERR"/>
    <property type="match status" value="1"/>
</dbReference>
<accession>A0A510HKC3</accession>
<dbReference type="InterPro" id="IPR009061">
    <property type="entry name" value="DNA-bd_dom_put_sf"/>
</dbReference>
<dbReference type="AlphaFoldDB" id="A0A510HKC3"/>
<feature type="domain" description="HTH merR-type" evidence="6">
    <location>
        <begin position="1"/>
        <end position="69"/>
    </location>
</feature>
<dbReference type="InterPro" id="IPR047057">
    <property type="entry name" value="MerR_fam"/>
</dbReference>
<evidence type="ECO:0000256" key="1">
    <source>
        <dbReference type="ARBA" id="ARBA00022491"/>
    </source>
</evidence>
<dbReference type="PANTHER" id="PTHR30204">
    <property type="entry name" value="REDOX-CYCLING DRUG-SENSING TRANSCRIPTIONAL ACTIVATOR SOXR"/>
    <property type="match status" value="1"/>
</dbReference>
<dbReference type="EMBL" id="AP019791">
    <property type="protein sequence ID" value="BBL80471.1"/>
    <property type="molecule type" value="Genomic_DNA"/>
</dbReference>
<evidence type="ECO:0000259" key="6">
    <source>
        <dbReference type="PROSITE" id="PS50937"/>
    </source>
</evidence>
<evidence type="ECO:0000256" key="4">
    <source>
        <dbReference type="ARBA" id="ARBA00023163"/>
    </source>
</evidence>
<feature type="region of interest" description="Disordered" evidence="5">
    <location>
        <begin position="114"/>
        <end position="136"/>
    </location>
</feature>
<dbReference type="PROSITE" id="PS50937">
    <property type="entry name" value="HTH_MERR_2"/>
    <property type="match status" value="1"/>
</dbReference>
<proteinExistence type="predicted"/>